<reference evidence="2" key="1">
    <citation type="submission" date="2023-10" db="EMBL/GenBank/DDBJ databases">
        <authorList>
            <person name="Chen Y."/>
            <person name="Shah S."/>
            <person name="Dougan E. K."/>
            <person name="Thang M."/>
            <person name="Chan C."/>
        </authorList>
    </citation>
    <scope>NUCLEOTIDE SEQUENCE [LARGE SCALE GENOMIC DNA]</scope>
</reference>
<comment type="caution">
    <text evidence="2">The sequence shown here is derived from an EMBL/GenBank/DDBJ whole genome shotgun (WGS) entry which is preliminary data.</text>
</comment>
<organism evidence="2 3">
    <name type="scientific">Prorocentrum cordatum</name>
    <dbReference type="NCBI Taxonomy" id="2364126"/>
    <lineage>
        <taxon>Eukaryota</taxon>
        <taxon>Sar</taxon>
        <taxon>Alveolata</taxon>
        <taxon>Dinophyceae</taxon>
        <taxon>Prorocentrales</taxon>
        <taxon>Prorocentraceae</taxon>
        <taxon>Prorocentrum</taxon>
    </lineage>
</organism>
<keyword evidence="3" id="KW-1185">Reference proteome</keyword>
<accession>A0ABN9W528</accession>
<dbReference type="EMBL" id="CAUYUJ010018166">
    <property type="protein sequence ID" value="CAK0881201.1"/>
    <property type="molecule type" value="Genomic_DNA"/>
</dbReference>
<protein>
    <submittedName>
        <fullName evidence="2">Uncharacterized protein</fullName>
    </submittedName>
</protein>
<proteinExistence type="predicted"/>
<feature type="region of interest" description="Disordered" evidence="1">
    <location>
        <begin position="131"/>
        <end position="176"/>
    </location>
</feature>
<gene>
    <name evidence="2" type="ORF">PCOR1329_LOCUS64123</name>
</gene>
<sequence length="176" mass="17902">MGWALSPGAAEFGGPVRARAPSLPPVAAAAPPMGEAGPSAADLEDALAGLRKGWERLAIRGLGTGTAAGSSSSAGASGLRSWRGLTAEVLSAVPSCLAIPERLAPRLASRAWWRACEQGAARGAWAEALGAGAGAGRRRPRAEAWRLSTRGSTSWRTGRPRGSSRATAASPRPTSR</sequence>
<evidence type="ECO:0000313" key="3">
    <source>
        <dbReference type="Proteomes" id="UP001189429"/>
    </source>
</evidence>
<evidence type="ECO:0000256" key="1">
    <source>
        <dbReference type="SAM" id="MobiDB-lite"/>
    </source>
</evidence>
<feature type="compositionally biased region" description="Polar residues" evidence="1">
    <location>
        <begin position="164"/>
        <end position="176"/>
    </location>
</feature>
<name>A0ABN9W528_9DINO</name>
<evidence type="ECO:0000313" key="2">
    <source>
        <dbReference type="EMBL" id="CAK0881201.1"/>
    </source>
</evidence>
<dbReference type="Proteomes" id="UP001189429">
    <property type="component" value="Unassembled WGS sequence"/>
</dbReference>